<evidence type="ECO:0000313" key="1">
    <source>
        <dbReference type="EMBL" id="KAL0185744.1"/>
    </source>
</evidence>
<feature type="non-terminal residue" evidence="1">
    <location>
        <position position="1"/>
    </location>
</feature>
<evidence type="ECO:0000313" key="2">
    <source>
        <dbReference type="Proteomes" id="UP001529510"/>
    </source>
</evidence>
<comment type="caution">
    <text evidence="1">The sequence shown here is derived from an EMBL/GenBank/DDBJ whole genome shotgun (WGS) entry which is preliminary data.</text>
</comment>
<organism evidence="1 2">
    <name type="scientific">Cirrhinus mrigala</name>
    <name type="common">Mrigala</name>
    <dbReference type="NCBI Taxonomy" id="683832"/>
    <lineage>
        <taxon>Eukaryota</taxon>
        <taxon>Metazoa</taxon>
        <taxon>Chordata</taxon>
        <taxon>Craniata</taxon>
        <taxon>Vertebrata</taxon>
        <taxon>Euteleostomi</taxon>
        <taxon>Actinopterygii</taxon>
        <taxon>Neopterygii</taxon>
        <taxon>Teleostei</taxon>
        <taxon>Ostariophysi</taxon>
        <taxon>Cypriniformes</taxon>
        <taxon>Cyprinidae</taxon>
        <taxon>Labeoninae</taxon>
        <taxon>Labeonini</taxon>
        <taxon>Cirrhinus</taxon>
    </lineage>
</organism>
<dbReference type="Proteomes" id="UP001529510">
    <property type="component" value="Unassembled WGS sequence"/>
</dbReference>
<dbReference type="PANTHER" id="PTHR33050">
    <property type="entry name" value="REVERSE TRANSCRIPTASE DOMAIN-CONTAINING PROTEIN"/>
    <property type="match status" value="1"/>
</dbReference>
<keyword evidence="2" id="KW-1185">Reference proteome</keyword>
<reference evidence="1 2" key="1">
    <citation type="submission" date="2024-05" db="EMBL/GenBank/DDBJ databases">
        <title>Genome sequencing and assembly of Indian major carp, Cirrhinus mrigala (Hamilton, 1822).</title>
        <authorList>
            <person name="Mohindra V."/>
            <person name="Chowdhury L.M."/>
            <person name="Lal K."/>
            <person name="Jena J.K."/>
        </authorList>
    </citation>
    <scope>NUCLEOTIDE SEQUENCE [LARGE SCALE GENOMIC DNA]</scope>
    <source>
        <strain evidence="1">CM1030</strain>
        <tissue evidence="1">Blood</tissue>
    </source>
</reference>
<dbReference type="AlphaFoldDB" id="A0ABD0QHZ7"/>
<dbReference type="PANTHER" id="PTHR33050:SF7">
    <property type="entry name" value="RIBONUCLEASE H"/>
    <property type="match status" value="1"/>
</dbReference>
<sequence>PGEWMLHPEVVKQIRRFFVQAQVDLFATQENAQCPRWFSLFHPALMGLNAMVQTWPRLRLYAFPPIALLPGVLERVRRDGVSLLLLAPYWPGRVWFSDLISLLDGSPWEIPIRRDLLSQAGGSILHPRSALWKLW</sequence>
<dbReference type="InterPro" id="IPR052055">
    <property type="entry name" value="Hepadnavirus_pol/RT"/>
</dbReference>
<dbReference type="EMBL" id="JAMKFB020000008">
    <property type="protein sequence ID" value="KAL0185744.1"/>
    <property type="molecule type" value="Genomic_DNA"/>
</dbReference>
<protein>
    <submittedName>
        <fullName evidence="1">Uncharacterized protein</fullName>
    </submittedName>
</protein>
<proteinExistence type="predicted"/>
<accession>A0ABD0QHZ7</accession>
<name>A0ABD0QHZ7_CIRMR</name>
<feature type="non-terminal residue" evidence="1">
    <location>
        <position position="135"/>
    </location>
</feature>
<gene>
    <name evidence="1" type="ORF">M9458_017414</name>
</gene>